<dbReference type="PROSITE" id="PS50893">
    <property type="entry name" value="ABC_TRANSPORTER_2"/>
    <property type="match status" value="1"/>
</dbReference>
<dbReference type="Gene3D" id="3.40.50.300">
    <property type="entry name" value="P-loop containing nucleotide triphosphate hydrolases"/>
    <property type="match status" value="1"/>
</dbReference>
<dbReference type="PANTHER" id="PTHR43869">
    <property type="entry name" value="GLYCINE BETAINE/PROLINE BETAINE TRANSPORT SYSTEM ATP-BINDING PROTEIN PROV"/>
    <property type="match status" value="1"/>
</dbReference>
<dbReference type="Pfam" id="PF00005">
    <property type="entry name" value="ABC_tran"/>
    <property type="match status" value="1"/>
</dbReference>
<dbReference type="GO" id="GO:0015697">
    <property type="term" value="P:quaternary ammonium group transport"/>
    <property type="evidence" value="ECO:0007669"/>
    <property type="project" value="UniProtKB-ARBA"/>
</dbReference>
<accession>A0AAU7QCH6</accession>
<evidence type="ECO:0000256" key="2">
    <source>
        <dbReference type="ARBA" id="ARBA00022741"/>
    </source>
</evidence>
<dbReference type="InterPro" id="IPR003593">
    <property type="entry name" value="AAA+_ATPase"/>
</dbReference>
<dbReference type="GO" id="GO:0016887">
    <property type="term" value="F:ATP hydrolysis activity"/>
    <property type="evidence" value="ECO:0007669"/>
    <property type="project" value="InterPro"/>
</dbReference>
<dbReference type="InterPro" id="IPR017871">
    <property type="entry name" value="ABC_transporter-like_CS"/>
</dbReference>
<dbReference type="SUPFAM" id="SSF52540">
    <property type="entry name" value="P-loop containing nucleoside triphosphate hydrolases"/>
    <property type="match status" value="1"/>
</dbReference>
<feature type="domain" description="ABC transporter" evidence="4">
    <location>
        <begin position="30"/>
        <end position="266"/>
    </location>
</feature>
<dbReference type="GO" id="GO:0005524">
    <property type="term" value="F:ATP binding"/>
    <property type="evidence" value="ECO:0007669"/>
    <property type="project" value="UniProtKB-KW"/>
</dbReference>
<name>A0AAU7QCH6_9GAMM</name>
<keyword evidence="1" id="KW-0813">Transport</keyword>
<dbReference type="FunFam" id="3.40.50.300:FF:000425">
    <property type="entry name" value="Probable ABC transporter, ATP-binding subunit"/>
    <property type="match status" value="1"/>
</dbReference>
<keyword evidence="2" id="KW-0547">Nucleotide-binding</keyword>
<dbReference type="PROSITE" id="PS00211">
    <property type="entry name" value="ABC_TRANSPORTER_1"/>
    <property type="match status" value="1"/>
</dbReference>
<evidence type="ECO:0000256" key="3">
    <source>
        <dbReference type="ARBA" id="ARBA00022840"/>
    </source>
</evidence>
<dbReference type="InterPro" id="IPR003439">
    <property type="entry name" value="ABC_transporter-like_ATP-bd"/>
</dbReference>
<proteinExistence type="predicted"/>
<dbReference type="EMBL" id="CP157947">
    <property type="protein sequence ID" value="XBS70724.1"/>
    <property type="molecule type" value="Genomic_DNA"/>
</dbReference>
<protein>
    <submittedName>
        <fullName evidence="5">ATP-binding cassette domain-containing protein</fullName>
    </submittedName>
</protein>
<dbReference type="InterPro" id="IPR027417">
    <property type="entry name" value="P-loop_NTPase"/>
</dbReference>
<organism evidence="5">
    <name type="scientific">Acerihabitans sp. KWT182</name>
    <dbReference type="NCBI Taxonomy" id="3157919"/>
    <lineage>
        <taxon>Bacteria</taxon>
        <taxon>Pseudomonadati</taxon>
        <taxon>Pseudomonadota</taxon>
        <taxon>Gammaproteobacteria</taxon>
        <taxon>Enterobacterales</taxon>
        <taxon>Pectobacteriaceae</taxon>
        <taxon>Acerihabitans</taxon>
    </lineage>
</organism>
<dbReference type="AlphaFoldDB" id="A0AAU7QCH6"/>
<evidence type="ECO:0000313" key="5">
    <source>
        <dbReference type="EMBL" id="XBS70724.1"/>
    </source>
</evidence>
<dbReference type="InterPro" id="IPR051921">
    <property type="entry name" value="ABC_osmolyte_uptake_ATP-bind"/>
</dbReference>
<evidence type="ECO:0000256" key="1">
    <source>
        <dbReference type="ARBA" id="ARBA00022448"/>
    </source>
</evidence>
<dbReference type="SMART" id="SM00382">
    <property type="entry name" value="AAA"/>
    <property type="match status" value="1"/>
</dbReference>
<dbReference type="PANTHER" id="PTHR43869:SF1">
    <property type="entry name" value="GLYCINE BETAINE_PROLINE BETAINE TRANSPORT SYSTEM ATP-BINDING PROTEIN PROV"/>
    <property type="match status" value="1"/>
</dbReference>
<keyword evidence="3 5" id="KW-0067">ATP-binding</keyword>
<evidence type="ECO:0000259" key="4">
    <source>
        <dbReference type="PROSITE" id="PS50893"/>
    </source>
</evidence>
<gene>
    <name evidence="5" type="ORF">ABK905_06265</name>
</gene>
<reference evidence="5" key="1">
    <citation type="submission" date="2024-06" db="EMBL/GenBank/DDBJ databases">
        <authorList>
            <person name="Coelho C."/>
            <person name="Bento M."/>
            <person name="Garcia E."/>
            <person name="Camelo A."/>
            <person name="Brandao I."/>
            <person name="Espirito Santo C."/>
            <person name="Trovao J."/>
            <person name="Verissimo A."/>
            <person name="Costa J."/>
            <person name="Tiago I."/>
        </authorList>
    </citation>
    <scope>NUCLEOTIDE SEQUENCE</scope>
    <source>
        <strain evidence="5">KWT182</strain>
    </source>
</reference>
<sequence length="301" mass="33250">MSDILVSINRLYKIYGPNEQNAPALLQQGADPADLFTRYQWSVALNDISLTIPRGEIFVIVGLSGSGKSTLLRTVNRLIAPTSGDVYFEGTPMSALTEAELIALRRHGMSMVFQSFALLPNRNVLDNAAFGLELAGVDVRSRHRQSLRVLEHVGLAQVARKLPYQLSGGMQQRVGLARALAVNPALLLMDEAFSALDPINRREMQDLLLDLQARQRRTLIFVTHDIEEALRIGNRIAIMEQGKVIQVGTAEEIINAPANAYVRRFFSGIDTSRYMLAESFAGAFNRADSESDGRGSHDHAF</sequence>